<dbReference type="Pfam" id="PF00078">
    <property type="entry name" value="RVT_1"/>
    <property type="match status" value="1"/>
</dbReference>
<dbReference type="Gene3D" id="3.30.70.270">
    <property type="match status" value="1"/>
</dbReference>
<dbReference type="AlphaFoldDB" id="A0A6L2KY83"/>
<dbReference type="InterPro" id="IPR043502">
    <property type="entry name" value="DNA/RNA_pol_sf"/>
</dbReference>
<dbReference type="SMART" id="SM00343">
    <property type="entry name" value="ZnF_C2HC"/>
    <property type="match status" value="2"/>
</dbReference>
<feature type="compositionally biased region" description="Low complexity" evidence="1">
    <location>
        <begin position="35"/>
        <end position="49"/>
    </location>
</feature>
<keyword evidence="3" id="KW-0695">RNA-directed DNA polymerase</keyword>
<evidence type="ECO:0000256" key="1">
    <source>
        <dbReference type="SAM" id="MobiDB-lite"/>
    </source>
</evidence>
<dbReference type="GO" id="GO:0003964">
    <property type="term" value="F:RNA-directed DNA polymerase activity"/>
    <property type="evidence" value="ECO:0007669"/>
    <property type="project" value="UniProtKB-KW"/>
</dbReference>
<dbReference type="InterPro" id="IPR000477">
    <property type="entry name" value="RT_dom"/>
</dbReference>
<feature type="compositionally biased region" description="Polar residues" evidence="1">
    <location>
        <begin position="14"/>
        <end position="23"/>
    </location>
</feature>
<accession>A0A6L2KY83</accession>
<keyword evidence="3" id="KW-0808">Transferase</keyword>
<dbReference type="PANTHER" id="PTHR15503:SF45">
    <property type="entry name" value="RNA-DIRECTED DNA POLYMERASE HOMOLOG"/>
    <property type="match status" value="1"/>
</dbReference>
<dbReference type="SUPFAM" id="SSF57756">
    <property type="entry name" value="Retrovirus zinc finger-like domains"/>
    <property type="match status" value="1"/>
</dbReference>
<dbReference type="Gene3D" id="3.10.10.10">
    <property type="entry name" value="HIV Type 1 Reverse Transcriptase, subunit A, domain 1"/>
    <property type="match status" value="1"/>
</dbReference>
<proteinExistence type="predicted"/>
<evidence type="ECO:0000313" key="3">
    <source>
        <dbReference type="EMBL" id="GEU53760.1"/>
    </source>
</evidence>
<dbReference type="InterPro" id="IPR036875">
    <property type="entry name" value="Znf_CCHC_sf"/>
</dbReference>
<dbReference type="InterPro" id="IPR032567">
    <property type="entry name" value="RTL1-rel"/>
</dbReference>
<dbReference type="Pfam" id="PF08284">
    <property type="entry name" value="RVP_2"/>
    <property type="match status" value="1"/>
</dbReference>
<gene>
    <name evidence="3" type="ORF">Tci_025738</name>
</gene>
<dbReference type="EMBL" id="BKCJ010003224">
    <property type="protein sequence ID" value="GEU53760.1"/>
    <property type="molecule type" value="Genomic_DNA"/>
</dbReference>
<dbReference type="InterPro" id="IPR001878">
    <property type="entry name" value="Znf_CCHC"/>
</dbReference>
<feature type="region of interest" description="Disordered" evidence="1">
    <location>
        <begin position="178"/>
        <end position="204"/>
    </location>
</feature>
<comment type="caution">
    <text evidence="3">The sequence shown here is derived from an EMBL/GenBank/DDBJ whole genome shotgun (WGS) entry which is preliminary data.</text>
</comment>
<dbReference type="PANTHER" id="PTHR15503">
    <property type="entry name" value="LDOC1 RELATED"/>
    <property type="match status" value="1"/>
</dbReference>
<feature type="compositionally biased region" description="Basic and acidic residues" evidence="1">
    <location>
        <begin position="178"/>
        <end position="201"/>
    </location>
</feature>
<dbReference type="CDD" id="cd01647">
    <property type="entry name" value="RT_LTR"/>
    <property type="match status" value="1"/>
</dbReference>
<name>A0A6L2KY83_TANCI</name>
<dbReference type="Gene3D" id="4.10.60.10">
    <property type="entry name" value="Zinc finger, CCHC-type"/>
    <property type="match status" value="1"/>
</dbReference>
<dbReference type="GO" id="GO:0003676">
    <property type="term" value="F:nucleic acid binding"/>
    <property type="evidence" value="ECO:0007669"/>
    <property type="project" value="InterPro"/>
</dbReference>
<feature type="domain" description="CCHC-type" evidence="2">
    <location>
        <begin position="269"/>
        <end position="285"/>
    </location>
</feature>
<feature type="region of interest" description="Disordered" evidence="1">
    <location>
        <begin position="1"/>
        <end position="51"/>
    </location>
</feature>
<dbReference type="GO" id="GO:0008270">
    <property type="term" value="F:zinc ion binding"/>
    <property type="evidence" value="ECO:0007669"/>
    <property type="project" value="InterPro"/>
</dbReference>
<sequence>MIRRTGRGGGRIGEQTSKGSGRTSELGGQRGGRGNHINNPRNNRNQHGNVIDDNIQSDVRNVKMNNGQAGCSYKEFLACNPKDYDEKGVTIACTHWIEKMESVQDMSGYGVNKKVKYTALPYLVTPESKRIKRYIYGLTPHIRGMVATIELITIQSAILKDGVLTDEAIRNGSLKKNIEKRGSSEEPSRDDKKISRTRREFATTTNPVRREYAGTAPKCTNYSFHHNPEMPCRKSINCNRLGHFAKDCRAGPRMVNLMNVRNLITTCGECIECGGTDHYKMACPRLNRAPRQGGNCPDPVLTIDGGQGHRRNGNPTLGRAFMMGAEEARQNPNIMMGTFTLINNYVTALFDSGVDYSFVSTTFIPLLDIEPSNLVLGEKPEEKMRHLMSAMAEEQKLRDIVIVRNFSKVFPDDLLGLQPSWDFEFCINLIPREMPIVKSPYRLAPSEMKELPSQLRELQDKGFSQLSSSPWGASMLFVKKKDSNFRMCIDYRELNELTIKNRYPLLRIDDLFDQLQGSHYFSKLDLRSRYHHLRVHEDNIPKTAFRTRYGNFSS</sequence>
<feature type="domain" description="CCHC-type" evidence="2">
    <location>
        <begin position="231"/>
        <end position="250"/>
    </location>
</feature>
<reference evidence="3" key="1">
    <citation type="journal article" date="2019" name="Sci. Rep.">
        <title>Draft genome of Tanacetum cinerariifolium, the natural source of mosquito coil.</title>
        <authorList>
            <person name="Yamashiro T."/>
            <person name="Shiraishi A."/>
            <person name="Satake H."/>
            <person name="Nakayama K."/>
        </authorList>
    </citation>
    <scope>NUCLEOTIDE SEQUENCE</scope>
</reference>
<evidence type="ECO:0000259" key="2">
    <source>
        <dbReference type="SMART" id="SM00343"/>
    </source>
</evidence>
<protein>
    <submittedName>
        <fullName evidence="3">Putative reverse transcriptase domain-containing protein</fullName>
    </submittedName>
</protein>
<dbReference type="SUPFAM" id="SSF56672">
    <property type="entry name" value="DNA/RNA polymerases"/>
    <property type="match status" value="1"/>
</dbReference>
<dbReference type="InterPro" id="IPR043128">
    <property type="entry name" value="Rev_trsase/Diguanyl_cyclase"/>
</dbReference>
<keyword evidence="3" id="KW-0548">Nucleotidyltransferase</keyword>
<organism evidence="3">
    <name type="scientific">Tanacetum cinerariifolium</name>
    <name type="common">Dalmatian daisy</name>
    <name type="synonym">Chrysanthemum cinerariifolium</name>
    <dbReference type="NCBI Taxonomy" id="118510"/>
    <lineage>
        <taxon>Eukaryota</taxon>
        <taxon>Viridiplantae</taxon>
        <taxon>Streptophyta</taxon>
        <taxon>Embryophyta</taxon>
        <taxon>Tracheophyta</taxon>
        <taxon>Spermatophyta</taxon>
        <taxon>Magnoliopsida</taxon>
        <taxon>eudicotyledons</taxon>
        <taxon>Gunneridae</taxon>
        <taxon>Pentapetalae</taxon>
        <taxon>asterids</taxon>
        <taxon>campanulids</taxon>
        <taxon>Asterales</taxon>
        <taxon>Asteraceae</taxon>
        <taxon>Asteroideae</taxon>
        <taxon>Anthemideae</taxon>
        <taxon>Anthemidinae</taxon>
        <taxon>Tanacetum</taxon>
    </lineage>
</organism>